<dbReference type="SUPFAM" id="SSF52540">
    <property type="entry name" value="P-loop containing nucleoside triphosphate hydrolases"/>
    <property type="match status" value="1"/>
</dbReference>
<dbReference type="GO" id="GO:0005874">
    <property type="term" value="C:microtubule"/>
    <property type="evidence" value="ECO:0007669"/>
    <property type="project" value="UniProtKB-KW"/>
</dbReference>
<feature type="coiled-coil region" evidence="9">
    <location>
        <begin position="421"/>
        <end position="448"/>
    </location>
</feature>
<dbReference type="PANTHER" id="PTHR47968:SF75">
    <property type="entry name" value="CENTROMERE-ASSOCIATED PROTEIN E"/>
    <property type="match status" value="1"/>
</dbReference>
<evidence type="ECO:0000259" key="10">
    <source>
        <dbReference type="PROSITE" id="PS50067"/>
    </source>
</evidence>
<dbReference type="PROSITE" id="PS50067">
    <property type="entry name" value="KINESIN_MOTOR_2"/>
    <property type="match status" value="1"/>
</dbReference>
<dbReference type="PRINTS" id="PR00380">
    <property type="entry name" value="KINESINHEAVY"/>
</dbReference>
<gene>
    <name evidence="11" type="ORF">OS493_001894</name>
</gene>
<dbReference type="GO" id="GO:0007018">
    <property type="term" value="P:microtubule-based movement"/>
    <property type="evidence" value="ECO:0007669"/>
    <property type="project" value="InterPro"/>
</dbReference>
<dbReference type="AlphaFoldDB" id="A0A9W9Z564"/>
<sequence length="657" mass="73466">MRRQSSQGALLTNQCLPIEFPLQQEVYQEGSDVFEDATAGRVKVYVRIRPLVQGDVRSLDGKGAVIVEDEDLTQVRVVDGKREKILQFDQILPPDAGNEEVYQVVGKPLVEASMTGLNSILMAYGQTGAGKTHTLMAADGLTTSVVSHMFSLIGKDAAHSYAIYQERVYDLLGTDKSGLEVYLREHPKKGVYVENLSEYFVKCPEEIGRLLKSGKKKLAIAETKMNRQSSRSHAVCLLKIERLSVPRRYGGITDSFSSYESYYMSGTSDTEYSSESGSVDEAVGPYYHYDEDEEMLSRISSQTRGLAAVRGKLYVCDLAGSERVKKTKAEGERLQEAQSINSSLLELGNVIQALAEGTKRHIPYRNSTLTRLLQDGLDGNSKTSLIVCVSPSFRDVNETLCSLKFGLRAMKVHTVAQVNVEIDYEKMAKQLSETLEGKEREWRRLKSEYESYIMALEAERDARLRHGSKQQESHDPTATLEDEVVKNQTKAVLLAELVSMELFYGLDDLLRLGPTGIAQGVTSSKLYSLTDKDLLLHSAETLLELTEYFFAKSTLANEDNGKKTVLRALESQKEKTDLPSRFLEENGSRHSTPIAESSYERKLLRVREALSKLKRTTDSAALGFLSRLLDTKLDEKRERQNEGTLLLQILSNILTNV</sequence>
<dbReference type="OrthoDB" id="5962160at2759"/>
<dbReference type="GO" id="GO:0008017">
    <property type="term" value="F:microtubule binding"/>
    <property type="evidence" value="ECO:0007669"/>
    <property type="project" value="InterPro"/>
</dbReference>
<dbReference type="Pfam" id="PF00225">
    <property type="entry name" value="Kinesin"/>
    <property type="match status" value="2"/>
</dbReference>
<dbReference type="InterPro" id="IPR036961">
    <property type="entry name" value="Kinesin_motor_dom_sf"/>
</dbReference>
<dbReference type="GO" id="GO:0003777">
    <property type="term" value="F:microtubule motor activity"/>
    <property type="evidence" value="ECO:0007669"/>
    <property type="project" value="InterPro"/>
</dbReference>
<comment type="subcellular location">
    <subcellularLocation>
        <location evidence="1">Cytoplasm</location>
        <location evidence="1">Cytoskeleton</location>
    </subcellularLocation>
</comment>
<feature type="domain" description="Kinesin motor" evidence="10">
    <location>
        <begin position="41"/>
        <end position="412"/>
    </location>
</feature>
<feature type="binding site" evidence="7">
    <location>
        <begin position="125"/>
        <end position="132"/>
    </location>
    <ligand>
        <name>ATP</name>
        <dbReference type="ChEBI" id="CHEBI:30616"/>
    </ligand>
</feature>
<dbReference type="InterPro" id="IPR019821">
    <property type="entry name" value="Kinesin_motor_CS"/>
</dbReference>
<dbReference type="PANTHER" id="PTHR47968">
    <property type="entry name" value="CENTROMERE PROTEIN E"/>
    <property type="match status" value="1"/>
</dbReference>
<organism evidence="11 12">
    <name type="scientific">Desmophyllum pertusum</name>
    <dbReference type="NCBI Taxonomy" id="174260"/>
    <lineage>
        <taxon>Eukaryota</taxon>
        <taxon>Metazoa</taxon>
        <taxon>Cnidaria</taxon>
        <taxon>Anthozoa</taxon>
        <taxon>Hexacorallia</taxon>
        <taxon>Scleractinia</taxon>
        <taxon>Caryophylliina</taxon>
        <taxon>Caryophylliidae</taxon>
        <taxon>Desmophyllum</taxon>
    </lineage>
</organism>
<protein>
    <recommendedName>
        <fullName evidence="8">Kinesin-like protein</fullName>
    </recommendedName>
</protein>
<comment type="caution">
    <text evidence="11">The sequence shown here is derived from an EMBL/GenBank/DDBJ whole genome shotgun (WGS) entry which is preliminary data.</text>
</comment>
<accession>A0A9W9Z564</accession>
<dbReference type="SMART" id="SM00129">
    <property type="entry name" value="KISc"/>
    <property type="match status" value="1"/>
</dbReference>
<evidence type="ECO:0000256" key="9">
    <source>
        <dbReference type="SAM" id="Coils"/>
    </source>
</evidence>
<dbReference type="InterPro" id="IPR001752">
    <property type="entry name" value="Kinesin_motor_dom"/>
</dbReference>
<dbReference type="Gene3D" id="3.40.850.10">
    <property type="entry name" value="Kinesin motor domain"/>
    <property type="match status" value="1"/>
</dbReference>
<dbReference type="Proteomes" id="UP001163046">
    <property type="component" value="Unassembled WGS sequence"/>
</dbReference>
<dbReference type="PROSITE" id="PS00411">
    <property type="entry name" value="KINESIN_MOTOR_1"/>
    <property type="match status" value="1"/>
</dbReference>
<keyword evidence="3 7" id="KW-0067">ATP-binding</keyword>
<evidence type="ECO:0000256" key="7">
    <source>
        <dbReference type="PROSITE-ProRule" id="PRU00283"/>
    </source>
</evidence>
<dbReference type="InterPro" id="IPR027640">
    <property type="entry name" value="Kinesin-like_fam"/>
</dbReference>
<keyword evidence="8" id="KW-0493">Microtubule</keyword>
<keyword evidence="12" id="KW-1185">Reference proteome</keyword>
<name>A0A9W9Z564_9CNID</name>
<evidence type="ECO:0000256" key="1">
    <source>
        <dbReference type="ARBA" id="ARBA00004245"/>
    </source>
</evidence>
<dbReference type="GO" id="GO:0005524">
    <property type="term" value="F:ATP binding"/>
    <property type="evidence" value="ECO:0007669"/>
    <property type="project" value="UniProtKB-UniRule"/>
</dbReference>
<evidence type="ECO:0000256" key="8">
    <source>
        <dbReference type="RuleBase" id="RU000394"/>
    </source>
</evidence>
<comment type="similarity">
    <text evidence="7 8">Belongs to the TRAFAC class myosin-kinesin ATPase superfamily. Kinesin family.</text>
</comment>
<evidence type="ECO:0000256" key="5">
    <source>
        <dbReference type="ARBA" id="ARBA00023175"/>
    </source>
</evidence>
<dbReference type="InterPro" id="IPR027417">
    <property type="entry name" value="P-loop_NTPase"/>
</dbReference>
<evidence type="ECO:0000256" key="3">
    <source>
        <dbReference type="ARBA" id="ARBA00022840"/>
    </source>
</evidence>
<evidence type="ECO:0000256" key="4">
    <source>
        <dbReference type="ARBA" id="ARBA00023054"/>
    </source>
</evidence>
<evidence type="ECO:0000256" key="2">
    <source>
        <dbReference type="ARBA" id="ARBA00022741"/>
    </source>
</evidence>
<proteinExistence type="inferred from homology"/>
<keyword evidence="4 9" id="KW-0175">Coiled coil</keyword>
<dbReference type="CDD" id="cd00106">
    <property type="entry name" value="KISc"/>
    <property type="match status" value="1"/>
</dbReference>
<keyword evidence="2 7" id="KW-0547">Nucleotide-binding</keyword>
<keyword evidence="5 7" id="KW-0505">Motor protein</keyword>
<dbReference type="EMBL" id="MU826826">
    <property type="protein sequence ID" value="KAJ7375156.1"/>
    <property type="molecule type" value="Genomic_DNA"/>
</dbReference>
<evidence type="ECO:0000313" key="11">
    <source>
        <dbReference type="EMBL" id="KAJ7375156.1"/>
    </source>
</evidence>
<evidence type="ECO:0000256" key="6">
    <source>
        <dbReference type="ARBA" id="ARBA00023212"/>
    </source>
</evidence>
<keyword evidence="6" id="KW-0206">Cytoskeleton</keyword>
<keyword evidence="6" id="KW-0963">Cytoplasm</keyword>
<evidence type="ECO:0000313" key="12">
    <source>
        <dbReference type="Proteomes" id="UP001163046"/>
    </source>
</evidence>
<reference evidence="11" key="1">
    <citation type="submission" date="2023-01" db="EMBL/GenBank/DDBJ databases">
        <title>Genome assembly of the deep-sea coral Lophelia pertusa.</title>
        <authorList>
            <person name="Herrera S."/>
            <person name="Cordes E."/>
        </authorList>
    </citation>
    <scope>NUCLEOTIDE SEQUENCE</scope>
    <source>
        <strain evidence="11">USNM1676648</strain>
        <tissue evidence="11">Polyp</tissue>
    </source>
</reference>